<keyword evidence="4" id="KW-1185">Reference proteome</keyword>
<dbReference type="AlphaFoldDB" id="A0A843VYE5"/>
<feature type="region of interest" description="Disordered" evidence="1">
    <location>
        <begin position="62"/>
        <end position="94"/>
    </location>
</feature>
<evidence type="ECO:0000256" key="2">
    <source>
        <dbReference type="SAM" id="Phobius"/>
    </source>
</evidence>
<protein>
    <submittedName>
        <fullName evidence="3">Uncharacterized protein</fullName>
    </submittedName>
</protein>
<proteinExistence type="predicted"/>
<comment type="caution">
    <text evidence="3">The sequence shown here is derived from an EMBL/GenBank/DDBJ whole genome shotgun (WGS) entry which is preliminary data.</text>
</comment>
<evidence type="ECO:0000313" key="4">
    <source>
        <dbReference type="Proteomes" id="UP000652761"/>
    </source>
</evidence>
<dbReference type="PANTHER" id="PTHR37706">
    <property type="entry name" value="TRANSMEMBRANE PROTEIN"/>
    <property type="match status" value="1"/>
</dbReference>
<keyword evidence="2" id="KW-0812">Transmembrane</keyword>
<dbReference type="OrthoDB" id="786429at2759"/>
<dbReference type="EMBL" id="NMUH01002460">
    <property type="protein sequence ID" value="MQM00107.1"/>
    <property type="molecule type" value="Genomic_DNA"/>
</dbReference>
<reference evidence="3" key="1">
    <citation type="submission" date="2017-07" db="EMBL/GenBank/DDBJ databases">
        <title>Taro Niue Genome Assembly and Annotation.</title>
        <authorList>
            <person name="Atibalentja N."/>
            <person name="Keating K."/>
            <person name="Fields C.J."/>
        </authorList>
    </citation>
    <scope>NUCLEOTIDE SEQUENCE</scope>
    <source>
        <strain evidence="3">Niue_2</strain>
        <tissue evidence="3">Leaf</tissue>
    </source>
</reference>
<evidence type="ECO:0000313" key="3">
    <source>
        <dbReference type="EMBL" id="MQM00107.1"/>
    </source>
</evidence>
<gene>
    <name evidence="3" type="ORF">Taro_032839</name>
</gene>
<accession>A0A843VYE5</accession>
<name>A0A843VYE5_COLES</name>
<keyword evidence="2" id="KW-0472">Membrane</keyword>
<evidence type="ECO:0000256" key="1">
    <source>
        <dbReference type="SAM" id="MobiDB-lite"/>
    </source>
</evidence>
<dbReference type="PANTHER" id="PTHR37706:SF2">
    <property type="entry name" value="TRANSMEMBRANE PROTEIN"/>
    <property type="match status" value="1"/>
</dbReference>
<keyword evidence="2" id="KW-1133">Transmembrane helix</keyword>
<sequence length="126" mass="14566">MIITSTILPLCLSLSAFTLTRLINSMGLREMFCRMQDAIRIFFAVFFWMSLFFWASAWDKRDDIRPNKRPPFRRSLSSASPCTSRRERKPRGCSCPWSRDVDAVTRDINSDLLRLEAADLDVGPDL</sequence>
<dbReference type="Proteomes" id="UP000652761">
    <property type="component" value="Unassembled WGS sequence"/>
</dbReference>
<organism evidence="3 4">
    <name type="scientific">Colocasia esculenta</name>
    <name type="common">Wild taro</name>
    <name type="synonym">Arum esculentum</name>
    <dbReference type="NCBI Taxonomy" id="4460"/>
    <lineage>
        <taxon>Eukaryota</taxon>
        <taxon>Viridiplantae</taxon>
        <taxon>Streptophyta</taxon>
        <taxon>Embryophyta</taxon>
        <taxon>Tracheophyta</taxon>
        <taxon>Spermatophyta</taxon>
        <taxon>Magnoliopsida</taxon>
        <taxon>Liliopsida</taxon>
        <taxon>Araceae</taxon>
        <taxon>Aroideae</taxon>
        <taxon>Colocasieae</taxon>
        <taxon>Colocasia</taxon>
    </lineage>
</organism>
<feature type="transmembrane region" description="Helical" evidence="2">
    <location>
        <begin position="38"/>
        <end position="58"/>
    </location>
</feature>